<evidence type="ECO:0000313" key="4">
    <source>
        <dbReference type="Proteomes" id="UP000799779"/>
    </source>
</evidence>
<keyword evidence="4" id="KW-1185">Reference proteome</keyword>
<dbReference type="PANTHER" id="PTHR35339:SF2">
    <property type="entry name" value="DUF2264 DOMAIN-CONTAINING PROTEIN-RELATED"/>
    <property type="match status" value="1"/>
</dbReference>
<gene>
    <name evidence="3" type="ORF">P154DRAFT_479812</name>
</gene>
<proteinExistence type="predicted"/>
<evidence type="ECO:0000259" key="1">
    <source>
        <dbReference type="Pfam" id="PF10022"/>
    </source>
</evidence>
<dbReference type="PIRSF" id="PIRSF014753">
    <property type="entry name" value="UCP014753"/>
    <property type="match status" value="1"/>
</dbReference>
<dbReference type="Proteomes" id="UP000799779">
    <property type="component" value="Unassembled WGS sequence"/>
</dbReference>
<dbReference type="AlphaFoldDB" id="A0A6A5WZ97"/>
<dbReference type="InterPro" id="IPR049349">
    <property type="entry name" value="DUF2264_N"/>
</dbReference>
<dbReference type="InterPro" id="IPR049237">
    <property type="entry name" value="DUF2264_C"/>
</dbReference>
<organism evidence="3 4">
    <name type="scientific">Amniculicola lignicola CBS 123094</name>
    <dbReference type="NCBI Taxonomy" id="1392246"/>
    <lineage>
        <taxon>Eukaryota</taxon>
        <taxon>Fungi</taxon>
        <taxon>Dikarya</taxon>
        <taxon>Ascomycota</taxon>
        <taxon>Pezizomycotina</taxon>
        <taxon>Dothideomycetes</taxon>
        <taxon>Pleosporomycetidae</taxon>
        <taxon>Pleosporales</taxon>
        <taxon>Amniculicolaceae</taxon>
        <taxon>Amniculicola</taxon>
    </lineage>
</organism>
<evidence type="ECO:0000259" key="2">
    <source>
        <dbReference type="Pfam" id="PF20938"/>
    </source>
</evidence>
<dbReference type="Pfam" id="PF10022">
    <property type="entry name" value="DUF2264"/>
    <property type="match status" value="1"/>
</dbReference>
<dbReference type="Pfam" id="PF20938">
    <property type="entry name" value="DUF2264_C"/>
    <property type="match status" value="1"/>
</dbReference>
<protein>
    <submittedName>
        <fullName evidence="3">Uncharacterized protein</fullName>
    </submittedName>
</protein>
<dbReference type="EMBL" id="ML977557">
    <property type="protein sequence ID" value="KAF2007163.1"/>
    <property type="molecule type" value="Genomic_DNA"/>
</dbReference>
<dbReference type="PANTHER" id="PTHR35339">
    <property type="entry name" value="LINALOOL DEHYDRATASE_ISOMERASE DOMAIN-CONTAINING PROTEIN"/>
    <property type="match status" value="1"/>
</dbReference>
<feature type="domain" description="DUF2264" evidence="2">
    <location>
        <begin position="386"/>
        <end position="679"/>
    </location>
</feature>
<sequence>MPPLKGFSDNAFVTHEDFKKACTSLLYKLQPYQSAGGARIRLPFATGTHFDDIAAQLEGYARPLWAVGALLQDGCLTEKESRDLVEPYVRGLANGTDPKHEEYWGIGLERDQRSVEMEIISFALMSAPDVLFDGQPLEAKKNIIAWLNTINDKDFPTTNWLWFRVMTNLALVKVCGVPYQELKKSMETDLDYLEKFYLADGWAADGFWNDDGRQADYYSGSFAIQFSQLLYVKMAEDLDPGRCGRFRLRAAEFATSFWRYFDFNGAAIPFGRSLTYRFAVAGFWSAAVYAGVDLPSPCHDVGVVKGILLRHMRYWSTKHDMFNIDGTLTIGFAYPNMYMSEDYNSAQSSYWTMKTFLALGLPSTNPFWTTEEKPLPQETPRRLATIVKPPMQILCNTGNHHFLLSAGQFCPWPLKATEAKYGKFAYSSAFGFSVPTGPLIPQMAPDSTLALSRDSGDTWRVPWKVQRFDFSTVEFVSEKADVIESIPAIRSSWKPWRDTDLTVHTLLIAPCAEWPDWYVRAHKITNTSLADVRHVSIVQGGWAIQNRTEHRGEILPSFSEEAGLFTLQDGYFPEGMLQSANGAIVCSSAGVSGIKSVQYQSNQLFHIPLEVTPELLKPDANTNLISQRTSIPTLVSSSKALLGGKTCVAFAAGVFGLRRDGLGGERYHVEERWKNGPLIVEKGTTPSASDVYIRVEKHWEE</sequence>
<dbReference type="OrthoDB" id="5150166at2759"/>
<feature type="domain" description="DUF2264" evidence="1">
    <location>
        <begin position="14"/>
        <end position="374"/>
    </location>
</feature>
<evidence type="ECO:0000313" key="3">
    <source>
        <dbReference type="EMBL" id="KAF2007163.1"/>
    </source>
</evidence>
<name>A0A6A5WZ97_9PLEO</name>
<reference evidence="3" key="1">
    <citation type="journal article" date="2020" name="Stud. Mycol.">
        <title>101 Dothideomycetes genomes: a test case for predicting lifestyles and emergence of pathogens.</title>
        <authorList>
            <person name="Haridas S."/>
            <person name="Albert R."/>
            <person name="Binder M."/>
            <person name="Bloem J."/>
            <person name="Labutti K."/>
            <person name="Salamov A."/>
            <person name="Andreopoulos B."/>
            <person name="Baker S."/>
            <person name="Barry K."/>
            <person name="Bills G."/>
            <person name="Bluhm B."/>
            <person name="Cannon C."/>
            <person name="Castanera R."/>
            <person name="Culley D."/>
            <person name="Daum C."/>
            <person name="Ezra D."/>
            <person name="Gonzalez J."/>
            <person name="Henrissat B."/>
            <person name="Kuo A."/>
            <person name="Liang C."/>
            <person name="Lipzen A."/>
            <person name="Lutzoni F."/>
            <person name="Magnuson J."/>
            <person name="Mondo S."/>
            <person name="Nolan M."/>
            <person name="Ohm R."/>
            <person name="Pangilinan J."/>
            <person name="Park H.-J."/>
            <person name="Ramirez L."/>
            <person name="Alfaro M."/>
            <person name="Sun H."/>
            <person name="Tritt A."/>
            <person name="Yoshinaga Y."/>
            <person name="Zwiers L.-H."/>
            <person name="Turgeon B."/>
            <person name="Goodwin S."/>
            <person name="Spatafora J."/>
            <person name="Crous P."/>
            <person name="Grigoriev I."/>
        </authorList>
    </citation>
    <scope>NUCLEOTIDE SEQUENCE</scope>
    <source>
        <strain evidence="3">CBS 123094</strain>
    </source>
</reference>
<dbReference type="InterPro" id="IPR016624">
    <property type="entry name" value="UCP014753"/>
</dbReference>
<accession>A0A6A5WZ97</accession>